<dbReference type="AlphaFoldDB" id="A0A3D2SHU0"/>
<reference evidence="1 2" key="1">
    <citation type="journal article" date="2018" name="Nat. Biotechnol.">
        <title>A standardized bacterial taxonomy based on genome phylogeny substantially revises the tree of life.</title>
        <authorList>
            <person name="Parks D.H."/>
            <person name="Chuvochina M."/>
            <person name="Waite D.W."/>
            <person name="Rinke C."/>
            <person name="Skarshewski A."/>
            <person name="Chaumeil P.A."/>
            <person name="Hugenholtz P."/>
        </authorList>
    </citation>
    <scope>NUCLEOTIDE SEQUENCE [LARGE SCALE GENOMIC DNA]</scope>
    <source>
        <strain evidence="1">UBA9669</strain>
    </source>
</reference>
<dbReference type="Proteomes" id="UP000263596">
    <property type="component" value="Unassembled WGS sequence"/>
</dbReference>
<dbReference type="EMBL" id="DPVE01000032">
    <property type="protein sequence ID" value="HCK29029.1"/>
    <property type="molecule type" value="Genomic_DNA"/>
</dbReference>
<proteinExistence type="predicted"/>
<organism evidence="1 2">
    <name type="scientific">Acinetobacter ursingii</name>
    <dbReference type="NCBI Taxonomy" id="108980"/>
    <lineage>
        <taxon>Bacteria</taxon>
        <taxon>Pseudomonadati</taxon>
        <taxon>Pseudomonadota</taxon>
        <taxon>Gammaproteobacteria</taxon>
        <taxon>Moraxellales</taxon>
        <taxon>Moraxellaceae</taxon>
        <taxon>Acinetobacter</taxon>
    </lineage>
</organism>
<protein>
    <submittedName>
        <fullName evidence="1">DUF4882 domain-containing protein</fullName>
    </submittedName>
</protein>
<dbReference type="InterPro" id="IPR032620">
    <property type="entry name" value="DUF4882"/>
</dbReference>
<evidence type="ECO:0000313" key="1">
    <source>
        <dbReference type="EMBL" id="HCK29029.1"/>
    </source>
</evidence>
<comment type="caution">
    <text evidence="1">The sequence shown here is derived from an EMBL/GenBank/DDBJ whole genome shotgun (WGS) entry which is preliminary data.</text>
</comment>
<name>A0A3D2SHU0_9GAMM</name>
<dbReference type="Pfam" id="PF16223">
    <property type="entry name" value="DUF4882"/>
    <property type="match status" value="1"/>
</dbReference>
<sequence length="281" mass="30399">MNINSNLNILKIQIIMESYMKRIVIGLMISAVAVSTFAECSYNFDATQSQIDQTDLGSTLFPNIAGQKFGFNTFANNGDSVGYLAVSSGYENLRIQAQNGSADPTTHPGGDKTVPTSGIFAYEIQLKIPTITFSGNEVALFYPITGFGSTLYNQTKATAALIYLNNHYSAKNQNIIKVVLGDNSQFTYPINTSSTMQRIGFYFDQDAKKIGIIVNGVNKGYLANYSEGFNHFAFAALGGQAGMNSSSANINKEVSAELVVDHSKLQFNYPSGTKDICGNAL</sequence>
<gene>
    <name evidence="1" type="ORF">DHW29_01670</name>
</gene>
<accession>A0A3D2SHU0</accession>
<evidence type="ECO:0000313" key="2">
    <source>
        <dbReference type="Proteomes" id="UP000263596"/>
    </source>
</evidence>